<dbReference type="SUPFAM" id="SSF53383">
    <property type="entry name" value="PLP-dependent transferases"/>
    <property type="match status" value="1"/>
</dbReference>
<sequence length="400" mass="43925">MHDANESRAALGNRALFPELRFDVYANHGSVSPLSEPVQAAVNEVLSAQAREGMGIFPAEVERRERVREQFASLIGATGEDIGLVANTSAGVLAIAHSLPWRRGDRVLVFRGEFPTNVTPWQQAARRLGLELVWMDAEDFRLDRVAAMEQFEQHLAEGIRLVAVSAVQFTTGQLMPLEEMGESCRRHGSELFVDAIQALGIVPLDVKRMGIDYLACGSHKWLMGPEGVGFVYIAPQRTDQLEPNLAAWISHEDAFEFLTGAAETLRYDRPIRRGARMLESGTFNNLGCAGLEASIGLIQSLGVTHIFEHVQAWHDGLEPALQARGFESARMTDPAGRSGILSLQPPDNRAAAEWAGELGERGISCASPAGWLRFTPHWPNPATETERVIRAVDSILHQGH</sequence>
<gene>
    <name evidence="6" type="ORF">VCB98_09000</name>
</gene>
<dbReference type="Pfam" id="PF00266">
    <property type="entry name" value="Aminotran_5"/>
    <property type="match status" value="1"/>
</dbReference>
<name>A0AAP6JFE6_9GAMM</name>
<dbReference type="RefSeq" id="WP_346051885.1">
    <property type="nucleotide sequence ID" value="NZ_JAYGII010000017.1"/>
</dbReference>
<keyword evidence="7" id="KW-1185">Reference proteome</keyword>
<organism evidence="6 7">
    <name type="scientific">Natronospira elongata</name>
    <dbReference type="NCBI Taxonomy" id="3110268"/>
    <lineage>
        <taxon>Bacteria</taxon>
        <taxon>Pseudomonadati</taxon>
        <taxon>Pseudomonadota</taxon>
        <taxon>Gammaproteobacteria</taxon>
        <taxon>Natronospirales</taxon>
        <taxon>Natronospiraceae</taxon>
        <taxon>Natronospira</taxon>
    </lineage>
</organism>
<dbReference type="AlphaFoldDB" id="A0AAP6JFE6"/>
<dbReference type="Proteomes" id="UP001302316">
    <property type="component" value="Unassembled WGS sequence"/>
</dbReference>
<dbReference type="GO" id="GO:0008483">
    <property type="term" value="F:transaminase activity"/>
    <property type="evidence" value="ECO:0007669"/>
    <property type="project" value="UniProtKB-KW"/>
</dbReference>
<evidence type="ECO:0000313" key="7">
    <source>
        <dbReference type="Proteomes" id="UP001302316"/>
    </source>
</evidence>
<comment type="caution">
    <text evidence="6">The sequence shown here is derived from an EMBL/GenBank/DDBJ whole genome shotgun (WGS) entry which is preliminary data.</text>
</comment>
<dbReference type="EMBL" id="JAYGII010000017">
    <property type="protein sequence ID" value="MEA5445955.1"/>
    <property type="molecule type" value="Genomic_DNA"/>
</dbReference>
<keyword evidence="2" id="KW-0663">Pyridoxal phosphate</keyword>
<feature type="domain" description="Aminotransferase class V" evidence="5">
    <location>
        <begin position="63"/>
        <end position="364"/>
    </location>
</feature>
<evidence type="ECO:0000259" key="5">
    <source>
        <dbReference type="Pfam" id="PF00266"/>
    </source>
</evidence>
<evidence type="ECO:0000256" key="3">
    <source>
        <dbReference type="RuleBase" id="RU004075"/>
    </source>
</evidence>
<dbReference type="InterPro" id="IPR015421">
    <property type="entry name" value="PyrdxlP-dep_Trfase_major"/>
</dbReference>
<dbReference type="Gene3D" id="3.40.640.10">
    <property type="entry name" value="Type I PLP-dependent aspartate aminotransferase-like (Major domain)"/>
    <property type="match status" value="1"/>
</dbReference>
<comment type="similarity">
    <text evidence="3">Belongs to the class-V pyridoxal-phosphate-dependent aminotransferase family.</text>
</comment>
<comment type="cofactor">
    <cofactor evidence="1 4">
        <name>pyridoxal 5'-phosphate</name>
        <dbReference type="ChEBI" id="CHEBI:597326"/>
    </cofactor>
</comment>
<accession>A0AAP6JFE6</accession>
<evidence type="ECO:0000256" key="1">
    <source>
        <dbReference type="ARBA" id="ARBA00001933"/>
    </source>
</evidence>
<proteinExistence type="inferred from homology"/>
<dbReference type="Gene3D" id="3.90.1150.10">
    <property type="entry name" value="Aspartate Aminotransferase, domain 1"/>
    <property type="match status" value="1"/>
</dbReference>
<evidence type="ECO:0000313" key="6">
    <source>
        <dbReference type="EMBL" id="MEA5445955.1"/>
    </source>
</evidence>
<keyword evidence="6" id="KW-0032">Aminotransferase</keyword>
<reference evidence="6 7" key="1">
    <citation type="submission" date="2023-12" db="EMBL/GenBank/DDBJ databases">
        <title>Whole-genome sequencing of halo(alkali)philic microorganisms from hypersaline lakes.</title>
        <authorList>
            <person name="Sorokin D.Y."/>
            <person name="Merkel A.Y."/>
            <person name="Messina E."/>
            <person name="Yakimov M."/>
        </authorList>
    </citation>
    <scope>NUCLEOTIDE SEQUENCE [LARGE SCALE GENOMIC DNA]</scope>
    <source>
        <strain evidence="6 7">AB-CW1</strain>
    </source>
</reference>
<keyword evidence="6" id="KW-0808">Transferase</keyword>
<protein>
    <submittedName>
        <fullName evidence="6">Aminotransferase class V-fold PLP-dependent enzyme</fullName>
    </submittedName>
</protein>
<dbReference type="PROSITE" id="PS00595">
    <property type="entry name" value="AA_TRANSFER_CLASS_5"/>
    <property type="match status" value="1"/>
</dbReference>
<dbReference type="InterPro" id="IPR020578">
    <property type="entry name" value="Aminotrans_V_PyrdxlP_BS"/>
</dbReference>
<evidence type="ECO:0000256" key="2">
    <source>
        <dbReference type="ARBA" id="ARBA00022898"/>
    </source>
</evidence>
<dbReference type="InterPro" id="IPR000192">
    <property type="entry name" value="Aminotrans_V_dom"/>
</dbReference>
<dbReference type="InterPro" id="IPR015422">
    <property type="entry name" value="PyrdxlP-dep_Trfase_small"/>
</dbReference>
<evidence type="ECO:0000256" key="4">
    <source>
        <dbReference type="RuleBase" id="RU004504"/>
    </source>
</evidence>
<dbReference type="PANTHER" id="PTHR43586:SF15">
    <property type="entry name" value="BLR3095 PROTEIN"/>
    <property type="match status" value="1"/>
</dbReference>
<dbReference type="PANTHER" id="PTHR43586">
    <property type="entry name" value="CYSTEINE DESULFURASE"/>
    <property type="match status" value="1"/>
</dbReference>
<dbReference type="InterPro" id="IPR015424">
    <property type="entry name" value="PyrdxlP-dep_Trfase"/>
</dbReference>